<dbReference type="InterPro" id="IPR036770">
    <property type="entry name" value="Ankyrin_rpt-contain_sf"/>
</dbReference>
<feature type="region of interest" description="Disordered" evidence="2">
    <location>
        <begin position="94"/>
        <end position="125"/>
    </location>
</feature>
<dbReference type="RefSeq" id="XP_056487536.1">
    <property type="nucleotide sequence ID" value="XM_056631985.1"/>
</dbReference>
<dbReference type="PROSITE" id="PS50088">
    <property type="entry name" value="ANK_REPEAT"/>
    <property type="match status" value="1"/>
</dbReference>
<accession>A0A9W9VYP6</accession>
<dbReference type="SUPFAM" id="SSF48403">
    <property type="entry name" value="Ankyrin repeat"/>
    <property type="match status" value="1"/>
</dbReference>
<dbReference type="EMBL" id="JAPZBU010000008">
    <property type="protein sequence ID" value="KAJ5391858.1"/>
    <property type="molecule type" value="Genomic_DNA"/>
</dbReference>
<keyword evidence="1" id="KW-0040">ANK repeat</keyword>
<reference evidence="3" key="1">
    <citation type="submission" date="2022-12" db="EMBL/GenBank/DDBJ databases">
        <authorList>
            <person name="Petersen C."/>
        </authorList>
    </citation>
    <scope>NUCLEOTIDE SEQUENCE</scope>
    <source>
        <strain evidence="3">IBT 29677</strain>
    </source>
</reference>
<evidence type="ECO:0000256" key="2">
    <source>
        <dbReference type="SAM" id="MobiDB-lite"/>
    </source>
</evidence>
<dbReference type="OrthoDB" id="4772757at2759"/>
<name>A0A9W9VYP6_9EURO</name>
<dbReference type="InterPro" id="IPR002110">
    <property type="entry name" value="Ankyrin_rpt"/>
</dbReference>
<feature type="repeat" description="ANK" evidence="1">
    <location>
        <begin position="1"/>
        <end position="33"/>
    </location>
</feature>
<reference evidence="3" key="2">
    <citation type="journal article" date="2023" name="IMA Fungus">
        <title>Comparative genomic study of the Penicillium genus elucidates a diverse pangenome and 15 lateral gene transfer events.</title>
        <authorList>
            <person name="Petersen C."/>
            <person name="Sorensen T."/>
            <person name="Nielsen M.R."/>
            <person name="Sondergaard T.E."/>
            <person name="Sorensen J.L."/>
            <person name="Fitzpatrick D.A."/>
            <person name="Frisvad J.C."/>
            <person name="Nielsen K.L."/>
        </authorList>
    </citation>
    <scope>NUCLEOTIDE SEQUENCE</scope>
    <source>
        <strain evidence="3">IBT 29677</strain>
    </source>
</reference>
<evidence type="ECO:0000313" key="4">
    <source>
        <dbReference type="Proteomes" id="UP001147747"/>
    </source>
</evidence>
<feature type="compositionally biased region" description="Low complexity" evidence="2">
    <location>
        <begin position="94"/>
        <end position="107"/>
    </location>
</feature>
<dbReference type="Gene3D" id="1.25.40.20">
    <property type="entry name" value="Ankyrin repeat-containing domain"/>
    <property type="match status" value="1"/>
</dbReference>
<dbReference type="Proteomes" id="UP001147747">
    <property type="component" value="Unassembled WGS sequence"/>
</dbReference>
<keyword evidence="4" id="KW-1185">Reference proteome</keyword>
<evidence type="ECO:0000256" key="1">
    <source>
        <dbReference type="PROSITE-ProRule" id="PRU00023"/>
    </source>
</evidence>
<dbReference type="GeneID" id="81370965"/>
<sequence>MHRVVIMAASIGGHQETVKLLLDQGANINIQGSFFNQGADVNILNGIYSNALQAALIGDQGAGINEQGRLFVNTLQAASSGGYQKIVKFRQKSSAITSSSKRSGSTSPGNPLKRLHKIESESSDF</sequence>
<evidence type="ECO:0000313" key="3">
    <source>
        <dbReference type="EMBL" id="KAJ5391858.1"/>
    </source>
</evidence>
<comment type="caution">
    <text evidence="3">The sequence shown here is derived from an EMBL/GenBank/DDBJ whole genome shotgun (WGS) entry which is preliminary data.</text>
</comment>
<dbReference type="AlphaFoldDB" id="A0A9W9VYP6"/>
<proteinExistence type="predicted"/>
<protein>
    <submittedName>
        <fullName evidence="3">Uncharacterized protein</fullName>
    </submittedName>
</protein>
<dbReference type="Pfam" id="PF00023">
    <property type="entry name" value="Ank"/>
    <property type="match status" value="1"/>
</dbReference>
<organism evidence="3 4">
    <name type="scientific">Penicillium cosmopolitanum</name>
    <dbReference type="NCBI Taxonomy" id="1131564"/>
    <lineage>
        <taxon>Eukaryota</taxon>
        <taxon>Fungi</taxon>
        <taxon>Dikarya</taxon>
        <taxon>Ascomycota</taxon>
        <taxon>Pezizomycotina</taxon>
        <taxon>Eurotiomycetes</taxon>
        <taxon>Eurotiomycetidae</taxon>
        <taxon>Eurotiales</taxon>
        <taxon>Aspergillaceae</taxon>
        <taxon>Penicillium</taxon>
    </lineage>
</organism>
<gene>
    <name evidence="3" type="ORF">N7509_007348</name>
</gene>